<dbReference type="NCBIfam" id="TIGR01361">
    <property type="entry name" value="DAHP_synth_Bsub"/>
    <property type="match status" value="1"/>
</dbReference>
<dbReference type="GO" id="GO:0016740">
    <property type="term" value="F:transferase activity"/>
    <property type="evidence" value="ECO:0007669"/>
    <property type="project" value="UniProtKB-KW"/>
</dbReference>
<keyword evidence="5" id="KW-1185">Reference proteome</keyword>
<dbReference type="OrthoDB" id="9802281at2"/>
<keyword evidence="1" id="KW-0808">Transferase</keyword>
<dbReference type="PANTHER" id="PTHR43018:SF1">
    <property type="entry name" value="PROTEIN AROA(G)"/>
    <property type="match status" value="1"/>
</dbReference>
<dbReference type="EMBL" id="FNQN01000001">
    <property type="protein sequence ID" value="SDZ80506.1"/>
    <property type="molecule type" value="Genomic_DNA"/>
</dbReference>
<evidence type="ECO:0000313" key="5">
    <source>
        <dbReference type="Proteomes" id="UP000199409"/>
    </source>
</evidence>
<sequence length="335" mass="36080">MLIVMHHQATKEQVDQIIAAVELMGLTAEPIPGSLRTAIGVLGNQGYVDDATIRTLPGVRETIHVSKPYKMVSRDFHPVSSVVDVAGVKFGDGHLPVIIAGPCSIETSEQMFAAAAEVKAGGGQMLRGGAFKPRTGPHSFQGLGVEGLKYLQQAGRSQGLPVVTEVMRIEQLDTVCQYADMLQIGARNMQNFDLLKEVGKTRHPVLLKRGMSATIEEFLAAAEYILAEGNPNIVLCERGIRTFEKETRNTLDLSVVPLVREMSHLPIIVDPSHATGKRMLVPVMSKAALVAGAHGVMMEVHPNPAMALCDGAQSLSGADFAALMQEINQLLDFLN</sequence>
<dbReference type="NCBIfam" id="NF006421">
    <property type="entry name" value="PRK08673.1"/>
    <property type="match status" value="1"/>
</dbReference>
<dbReference type="AlphaFoldDB" id="A0A1H3W0C6"/>
<evidence type="ECO:0000256" key="1">
    <source>
        <dbReference type="ARBA" id="ARBA00022679"/>
    </source>
</evidence>
<dbReference type="GO" id="GO:0016832">
    <property type="term" value="F:aldehyde-lyase activity"/>
    <property type="evidence" value="ECO:0007669"/>
    <property type="project" value="InterPro"/>
</dbReference>
<dbReference type="InterPro" id="IPR006268">
    <property type="entry name" value="DAHP_syn_2"/>
</dbReference>
<name>A0A1H3W0C6_9BACT</name>
<feature type="domain" description="DAHP synthase ferredoxin-like" evidence="3">
    <location>
        <begin position="1"/>
        <end position="67"/>
    </location>
</feature>
<dbReference type="SUPFAM" id="SSF51569">
    <property type="entry name" value="Aldolase"/>
    <property type="match status" value="1"/>
</dbReference>
<accession>A0A1H3W0C6</accession>
<gene>
    <name evidence="4" type="ORF">SAMN05660420_00399</name>
</gene>
<dbReference type="InterPro" id="IPR041071">
    <property type="entry name" value="DAHP_snth_FXD"/>
</dbReference>
<dbReference type="InterPro" id="IPR013785">
    <property type="entry name" value="Aldolase_TIM"/>
</dbReference>
<dbReference type="Pfam" id="PF18152">
    <property type="entry name" value="DAHP_snth_FXD"/>
    <property type="match status" value="1"/>
</dbReference>
<dbReference type="PANTHER" id="PTHR43018">
    <property type="entry name" value="PHOSPHO-2-DEHYDRO-3-DEOXYHEPTONATE ALDOLASE"/>
    <property type="match status" value="1"/>
</dbReference>
<dbReference type="RefSeq" id="WP_092344252.1">
    <property type="nucleotide sequence ID" value="NZ_FNQN01000001.1"/>
</dbReference>
<evidence type="ECO:0000259" key="3">
    <source>
        <dbReference type="Pfam" id="PF18152"/>
    </source>
</evidence>
<proteinExistence type="predicted"/>
<dbReference type="GO" id="GO:0009073">
    <property type="term" value="P:aromatic amino acid family biosynthetic process"/>
    <property type="evidence" value="ECO:0007669"/>
    <property type="project" value="InterPro"/>
</dbReference>
<dbReference type="STRING" id="37625.SAMN05660420_00399"/>
<feature type="domain" description="DAHP synthetase I/KDSA" evidence="2">
    <location>
        <begin position="87"/>
        <end position="329"/>
    </location>
</feature>
<evidence type="ECO:0000259" key="2">
    <source>
        <dbReference type="Pfam" id="PF00793"/>
    </source>
</evidence>
<dbReference type="Proteomes" id="UP000199409">
    <property type="component" value="Unassembled WGS sequence"/>
</dbReference>
<dbReference type="Gene3D" id="3.30.70.1140">
    <property type="entry name" value="Phospho-2-dehydro-3-deoxyheptonate aldolase, domain 1"/>
    <property type="match status" value="1"/>
</dbReference>
<protein>
    <submittedName>
        <fullName evidence="4">3-deoxy-D-arabinoheptulosonate-7-phosphate synthase</fullName>
    </submittedName>
</protein>
<organism evidence="4 5">
    <name type="scientific">Desulfuromusa kysingii</name>
    <dbReference type="NCBI Taxonomy" id="37625"/>
    <lineage>
        <taxon>Bacteria</taxon>
        <taxon>Pseudomonadati</taxon>
        <taxon>Thermodesulfobacteriota</taxon>
        <taxon>Desulfuromonadia</taxon>
        <taxon>Desulfuromonadales</taxon>
        <taxon>Geopsychrobacteraceae</taxon>
        <taxon>Desulfuromusa</taxon>
    </lineage>
</organism>
<dbReference type="Gene3D" id="3.20.20.70">
    <property type="entry name" value="Aldolase class I"/>
    <property type="match status" value="1"/>
</dbReference>
<evidence type="ECO:0000313" key="4">
    <source>
        <dbReference type="EMBL" id="SDZ80506.1"/>
    </source>
</evidence>
<dbReference type="Pfam" id="PF00793">
    <property type="entry name" value="DAHP_synth_1"/>
    <property type="match status" value="1"/>
</dbReference>
<reference evidence="4 5" key="1">
    <citation type="submission" date="2016-10" db="EMBL/GenBank/DDBJ databases">
        <authorList>
            <person name="de Groot N.N."/>
        </authorList>
    </citation>
    <scope>NUCLEOTIDE SEQUENCE [LARGE SCALE GENOMIC DNA]</scope>
    <source>
        <strain evidence="4 5">DSM 7343</strain>
    </source>
</reference>
<dbReference type="NCBIfam" id="NF009239">
    <property type="entry name" value="PRK12595.1"/>
    <property type="match status" value="1"/>
</dbReference>
<dbReference type="InterPro" id="IPR052899">
    <property type="entry name" value="Class-I_DAHP_synthase"/>
</dbReference>
<dbReference type="InterPro" id="IPR006218">
    <property type="entry name" value="DAHP1/KDSA"/>
</dbReference>